<evidence type="ECO:0000313" key="7">
    <source>
        <dbReference type="Proteomes" id="UP001430953"/>
    </source>
</evidence>
<dbReference type="Proteomes" id="UP001430953">
    <property type="component" value="Unassembled WGS sequence"/>
</dbReference>
<keyword evidence="2" id="KW-0863">Zinc-finger</keyword>
<name>A0AAW2FKP2_9HYME</name>
<dbReference type="SUPFAM" id="SSF57716">
    <property type="entry name" value="Glucocorticoid receptor-like (DNA-binding domain)"/>
    <property type="match status" value="1"/>
</dbReference>
<dbReference type="GO" id="GO:0003677">
    <property type="term" value="F:DNA binding"/>
    <property type="evidence" value="ECO:0007669"/>
    <property type="project" value="UniProtKB-KW"/>
</dbReference>
<dbReference type="AlphaFoldDB" id="A0AAW2FKP2"/>
<proteinExistence type="predicted"/>
<keyword evidence="4" id="KW-0238">DNA-binding</keyword>
<organism evidence="6 7">
    <name type="scientific">Cardiocondyla obscurior</name>
    <dbReference type="NCBI Taxonomy" id="286306"/>
    <lineage>
        <taxon>Eukaryota</taxon>
        <taxon>Metazoa</taxon>
        <taxon>Ecdysozoa</taxon>
        <taxon>Arthropoda</taxon>
        <taxon>Hexapoda</taxon>
        <taxon>Insecta</taxon>
        <taxon>Pterygota</taxon>
        <taxon>Neoptera</taxon>
        <taxon>Endopterygota</taxon>
        <taxon>Hymenoptera</taxon>
        <taxon>Apocrita</taxon>
        <taxon>Aculeata</taxon>
        <taxon>Formicoidea</taxon>
        <taxon>Formicidae</taxon>
        <taxon>Myrmicinae</taxon>
        <taxon>Cardiocondyla</taxon>
    </lineage>
</organism>
<evidence type="ECO:0000256" key="3">
    <source>
        <dbReference type="ARBA" id="ARBA00022833"/>
    </source>
</evidence>
<protein>
    <recommendedName>
        <fullName evidence="5">THAP-type domain-containing protein</fullName>
    </recommendedName>
</protein>
<evidence type="ECO:0000313" key="6">
    <source>
        <dbReference type="EMBL" id="KAL0115645.1"/>
    </source>
</evidence>
<evidence type="ECO:0000259" key="5">
    <source>
        <dbReference type="Pfam" id="PF05485"/>
    </source>
</evidence>
<keyword evidence="3" id="KW-0862">Zinc</keyword>
<sequence>MYHLYLTSILKNNNNNNNKEYNKSVLCSDHFNKDCFYTVSNINYLRLKKCALPSLFKKFKINSSHTIIRTRCRQKL</sequence>
<keyword evidence="1" id="KW-0479">Metal-binding</keyword>
<feature type="domain" description="THAP-type" evidence="5">
    <location>
        <begin position="11"/>
        <end position="56"/>
    </location>
</feature>
<dbReference type="InterPro" id="IPR006612">
    <property type="entry name" value="THAP_Znf"/>
</dbReference>
<reference evidence="6 7" key="1">
    <citation type="submission" date="2023-03" db="EMBL/GenBank/DDBJ databases">
        <title>High recombination rates correlate with genetic variation in Cardiocondyla obscurior ants.</title>
        <authorList>
            <person name="Errbii M."/>
        </authorList>
    </citation>
    <scope>NUCLEOTIDE SEQUENCE [LARGE SCALE GENOMIC DNA]</scope>
    <source>
        <strain evidence="6">Alpha-2009</strain>
        <tissue evidence="6">Whole body</tissue>
    </source>
</reference>
<dbReference type="GO" id="GO:0008270">
    <property type="term" value="F:zinc ion binding"/>
    <property type="evidence" value="ECO:0007669"/>
    <property type="project" value="UniProtKB-KW"/>
</dbReference>
<accession>A0AAW2FKP2</accession>
<gene>
    <name evidence="6" type="ORF">PUN28_010867</name>
</gene>
<dbReference type="Pfam" id="PF05485">
    <property type="entry name" value="THAP"/>
    <property type="match status" value="1"/>
</dbReference>
<evidence type="ECO:0000256" key="2">
    <source>
        <dbReference type="ARBA" id="ARBA00022771"/>
    </source>
</evidence>
<keyword evidence="7" id="KW-1185">Reference proteome</keyword>
<dbReference type="EMBL" id="JADYXP020000010">
    <property type="protein sequence ID" value="KAL0115645.1"/>
    <property type="molecule type" value="Genomic_DNA"/>
</dbReference>
<comment type="caution">
    <text evidence="6">The sequence shown here is derived from an EMBL/GenBank/DDBJ whole genome shotgun (WGS) entry which is preliminary data.</text>
</comment>
<evidence type="ECO:0000256" key="1">
    <source>
        <dbReference type="ARBA" id="ARBA00022723"/>
    </source>
</evidence>
<evidence type="ECO:0000256" key="4">
    <source>
        <dbReference type="ARBA" id="ARBA00023125"/>
    </source>
</evidence>